<dbReference type="Proteomes" id="UP000494106">
    <property type="component" value="Unassembled WGS sequence"/>
</dbReference>
<sequence length="203" mass="21729">MNRLNLLEQGLDDIRMCVKPINQEAHIYSFRVDTAIMTVVGLQCGWVSSFRPLTNPVQQAPLFRWGLRVHSRNFVTGEYTVLTLFVSAVSNLEVAYLTQGKGWHAPLRASTSVGTSTAHLHSRLTIGSLRARPGKSGQSGTDKTNPSDFQGVAPTSSPDVPTAPGRRGVVNVGAALTLPTTKPGASAEAAERNADHLAAQDAQ</sequence>
<dbReference type="OrthoDB" id="7442614at2759"/>
<name>A0A8S1BXI5_ARCPL</name>
<accession>A0A8S1BXI5</accession>
<feature type="compositionally biased region" description="Polar residues" evidence="1">
    <location>
        <begin position="136"/>
        <end position="159"/>
    </location>
</feature>
<gene>
    <name evidence="2" type="ORF">APLA_LOCUS18250</name>
</gene>
<comment type="caution">
    <text evidence="2">The sequence shown here is derived from an EMBL/GenBank/DDBJ whole genome shotgun (WGS) entry which is preliminary data.</text>
</comment>
<keyword evidence="3" id="KW-1185">Reference proteome</keyword>
<proteinExistence type="predicted"/>
<evidence type="ECO:0000313" key="2">
    <source>
        <dbReference type="EMBL" id="CAB3262180.1"/>
    </source>
</evidence>
<dbReference type="AlphaFoldDB" id="A0A8S1BXI5"/>
<dbReference type="EMBL" id="CADEBC010000872">
    <property type="protein sequence ID" value="CAB3262180.1"/>
    <property type="molecule type" value="Genomic_DNA"/>
</dbReference>
<evidence type="ECO:0000313" key="3">
    <source>
        <dbReference type="Proteomes" id="UP000494106"/>
    </source>
</evidence>
<feature type="region of interest" description="Disordered" evidence="1">
    <location>
        <begin position="127"/>
        <end position="203"/>
    </location>
</feature>
<evidence type="ECO:0000256" key="1">
    <source>
        <dbReference type="SAM" id="MobiDB-lite"/>
    </source>
</evidence>
<protein>
    <submittedName>
        <fullName evidence="2">Uncharacterized protein</fullName>
    </submittedName>
</protein>
<organism evidence="2 3">
    <name type="scientific">Arctia plantaginis</name>
    <name type="common">Wood tiger moth</name>
    <name type="synonym">Phalaena plantaginis</name>
    <dbReference type="NCBI Taxonomy" id="874455"/>
    <lineage>
        <taxon>Eukaryota</taxon>
        <taxon>Metazoa</taxon>
        <taxon>Ecdysozoa</taxon>
        <taxon>Arthropoda</taxon>
        <taxon>Hexapoda</taxon>
        <taxon>Insecta</taxon>
        <taxon>Pterygota</taxon>
        <taxon>Neoptera</taxon>
        <taxon>Endopterygota</taxon>
        <taxon>Lepidoptera</taxon>
        <taxon>Glossata</taxon>
        <taxon>Ditrysia</taxon>
        <taxon>Noctuoidea</taxon>
        <taxon>Erebidae</taxon>
        <taxon>Arctiinae</taxon>
        <taxon>Arctia</taxon>
    </lineage>
</organism>
<reference evidence="2 3" key="1">
    <citation type="submission" date="2020-04" db="EMBL/GenBank/DDBJ databases">
        <authorList>
            <person name="Wallbank WR R."/>
            <person name="Pardo Diaz C."/>
            <person name="Kozak K."/>
            <person name="Martin S."/>
            <person name="Jiggins C."/>
            <person name="Moest M."/>
            <person name="Warren A I."/>
            <person name="Byers J.R.P. K."/>
            <person name="Montejo-Kovacevich G."/>
            <person name="Yen C E."/>
        </authorList>
    </citation>
    <scope>NUCLEOTIDE SEQUENCE [LARGE SCALE GENOMIC DNA]</scope>
</reference>